<protein>
    <submittedName>
        <fullName evidence="3">Uncharacterized protein</fullName>
    </submittedName>
</protein>
<keyword evidence="2" id="KW-0812">Transmembrane</keyword>
<evidence type="ECO:0000313" key="4">
    <source>
        <dbReference type="Proteomes" id="UP000696485"/>
    </source>
</evidence>
<dbReference type="Proteomes" id="UP000696485">
    <property type="component" value="Unassembled WGS sequence"/>
</dbReference>
<gene>
    <name evidence="3" type="ORF">BG006_011462</name>
</gene>
<proteinExistence type="predicted"/>
<feature type="transmembrane region" description="Helical" evidence="2">
    <location>
        <begin position="247"/>
        <end position="269"/>
    </location>
</feature>
<dbReference type="EMBL" id="JAAAUY010000099">
    <property type="protein sequence ID" value="KAF9335453.1"/>
    <property type="molecule type" value="Genomic_DNA"/>
</dbReference>
<comment type="caution">
    <text evidence="3">The sequence shown here is derived from an EMBL/GenBank/DDBJ whole genome shotgun (WGS) entry which is preliminary data.</text>
</comment>
<name>A0A9P5SU04_9FUNG</name>
<feature type="compositionally biased region" description="Basic and acidic residues" evidence="1">
    <location>
        <begin position="132"/>
        <end position="145"/>
    </location>
</feature>
<keyword evidence="4" id="KW-1185">Reference proteome</keyword>
<feature type="region of interest" description="Disordered" evidence="1">
    <location>
        <begin position="81"/>
        <end position="105"/>
    </location>
</feature>
<evidence type="ECO:0000256" key="2">
    <source>
        <dbReference type="SAM" id="Phobius"/>
    </source>
</evidence>
<keyword evidence="2" id="KW-1133">Transmembrane helix</keyword>
<evidence type="ECO:0000256" key="1">
    <source>
        <dbReference type="SAM" id="MobiDB-lite"/>
    </source>
</evidence>
<reference evidence="3" key="1">
    <citation type="journal article" date="2020" name="Fungal Divers.">
        <title>Resolving the Mortierellaceae phylogeny through synthesis of multi-gene phylogenetics and phylogenomics.</title>
        <authorList>
            <person name="Vandepol N."/>
            <person name="Liber J."/>
            <person name="Desiro A."/>
            <person name="Na H."/>
            <person name="Kennedy M."/>
            <person name="Barry K."/>
            <person name="Grigoriev I.V."/>
            <person name="Miller A.N."/>
            <person name="O'Donnell K."/>
            <person name="Stajich J.E."/>
            <person name="Bonito G."/>
        </authorList>
    </citation>
    <scope>NUCLEOTIDE SEQUENCE</scope>
    <source>
        <strain evidence="3">NVP1</strain>
    </source>
</reference>
<sequence length="306" mass="32778">MMPPEAPPVDANLALPPVHLFPAAMPDKFVSTTVTDRSIGQVSKDPSGTTTLLVGKGEEKSATFSTHSLKSWILGSSGASQLTKRGDAQKKHVDDPSSKKKDGVVKVVESKQTTITVVSKSTQIRSWISKMSRSEQDKKKNKDADAAAEESTSVVTASGSALAPQSAVVTTLPGQVPHECDHQGDHVHQQKLTTTTTTSQMTTTTTKTVALVSVNLSVSDIFGIGKLAEIILALFHAHGGFLKRQPFWLQVVLLAWEATVVLMLVWGVLRIVGLAEVVVWGADDLVRGTISTLQMVTRSLQAYLTT</sequence>
<feature type="compositionally biased region" description="Basic and acidic residues" evidence="1">
    <location>
        <begin position="84"/>
        <end position="104"/>
    </location>
</feature>
<feature type="region of interest" description="Disordered" evidence="1">
    <location>
        <begin position="129"/>
        <end position="159"/>
    </location>
</feature>
<keyword evidence="2" id="KW-0472">Membrane</keyword>
<organism evidence="3 4">
    <name type="scientific">Podila minutissima</name>
    <dbReference type="NCBI Taxonomy" id="64525"/>
    <lineage>
        <taxon>Eukaryota</taxon>
        <taxon>Fungi</taxon>
        <taxon>Fungi incertae sedis</taxon>
        <taxon>Mucoromycota</taxon>
        <taxon>Mortierellomycotina</taxon>
        <taxon>Mortierellomycetes</taxon>
        <taxon>Mortierellales</taxon>
        <taxon>Mortierellaceae</taxon>
        <taxon>Podila</taxon>
    </lineage>
</organism>
<dbReference type="AlphaFoldDB" id="A0A9P5SU04"/>
<evidence type="ECO:0000313" key="3">
    <source>
        <dbReference type="EMBL" id="KAF9335453.1"/>
    </source>
</evidence>
<accession>A0A9P5SU04</accession>
<feature type="compositionally biased region" description="Polar residues" evidence="1">
    <location>
        <begin position="150"/>
        <end position="159"/>
    </location>
</feature>